<comment type="cofactor">
    <cofactor evidence="1">
        <name>Zn(2+)</name>
        <dbReference type="ChEBI" id="CHEBI:29105"/>
    </cofactor>
</comment>
<dbReference type="Gene3D" id="3.30.830.10">
    <property type="entry name" value="Metalloenzyme, LuxS/M16 peptidase-like"/>
    <property type="match status" value="2"/>
</dbReference>
<evidence type="ECO:0000313" key="13">
    <source>
        <dbReference type="EMBL" id="SIS66666.1"/>
    </source>
</evidence>
<reference evidence="14" key="1">
    <citation type="submission" date="2017-01" db="EMBL/GenBank/DDBJ databases">
        <authorList>
            <person name="Varghese N."/>
            <person name="Submissions S."/>
        </authorList>
    </citation>
    <scope>NUCLEOTIDE SEQUENCE [LARGE SCALE GENOMIC DNA]</scope>
    <source>
        <strain evidence="14">DSM 18714</strain>
    </source>
</reference>
<evidence type="ECO:0000259" key="11">
    <source>
        <dbReference type="Pfam" id="PF00675"/>
    </source>
</evidence>
<evidence type="ECO:0000313" key="14">
    <source>
        <dbReference type="Proteomes" id="UP000186098"/>
    </source>
</evidence>
<feature type="compositionally biased region" description="Low complexity" evidence="9">
    <location>
        <begin position="464"/>
        <end position="481"/>
    </location>
</feature>
<proteinExistence type="inferred from homology"/>
<evidence type="ECO:0000256" key="10">
    <source>
        <dbReference type="SAM" id="SignalP"/>
    </source>
</evidence>
<dbReference type="InterPro" id="IPR007863">
    <property type="entry name" value="Peptidase_M16_C"/>
</dbReference>
<dbReference type="InterPro" id="IPR011765">
    <property type="entry name" value="Pept_M16_N"/>
</dbReference>
<sequence>MPHRPFLRRAVPALCLALTLPALALPALSAPAAAEMAQPAGPAVSEFTLPNGLRAVVIEDHRAPVVVHMVWYRIGAADEMPGKSGVAHFLEHLMFKGTDDMAPGELSRVVEANGGSDNAFTSYDYTAYFQRIAADRLGLVMKMEADRMRDLLLSPDDWQTEREVILEERNQRTDSDPAALFSEQRRAAQYLNHPYGRPVIGWRSEMEQLTRADALDWYRHHYAPDNAVLVVAGDVTPAEVERLARTYYGPLAPAGDVAPRARPQEPAQLAERRLVMRDARVSQPYLTRSYLAPERDPGDQAQAAALTILAELLGGNSATSVLGRALMHESPVAIYAGARYDGVSVDDTTFSLVVVPAPGVTMQDAEDALDATLAKFLEDGPDPDAFARIRTRVRASEIYAADHVEGLAHRYGEALATGLSVEDVKGWPAALMAVTPDQVMAAARDVLDRRHAVTGWLERDTGSADAAAVPEAAPEADAEAAALDRHEEAMK</sequence>
<organism evidence="13 14">
    <name type="scientific">Phaeovulum vinaykumarii</name>
    <dbReference type="NCBI Taxonomy" id="407234"/>
    <lineage>
        <taxon>Bacteria</taxon>
        <taxon>Pseudomonadati</taxon>
        <taxon>Pseudomonadota</taxon>
        <taxon>Alphaproteobacteria</taxon>
        <taxon>Rhodobacterales</taxon>
        <taxon>Paracoccaceae</taxon>
        <taxon>Phaeovulum</taxon>
    </lineage>
</organism>
<accession>A0A1N7KYU4</accession>
<evidence type="ECO:0000256" key="1">
    <source>
        <dbReference type="ARBA" id="ARBA00001947"/>
    </source>
</evidence>
<keyword evidence="4" id="KW-0479">Metal-binding</keyword>
<protein>
    <submittedName>
        <fullName evidence="13">Zinc protease</fullName>
    </submittedName>
</protein>
<dbReference type="EMBL" id="FTOM01000002">
    <property type="protein sequence ID" value="SIS66666.1"/>
    <property type="molecule type" value="Genomic_DNA"/>
</dbReference>
<dbReference type="PANTHER" id="PTHR43690">
    <property type="entry name" value="NARDILYSIN"/>
    <property type="match status" value="1"/>
</dbReference>
<evidence type="ECO:0000256" key="2">
    <source>
        <dbReference type="ARBA" id="ARBA00007261"/>
    </source>
</evidence>
<name>A0A1N7KYU4_9RHOB</name>
<gene>
    <name evidence="13" type="ORF">SAMN05421795_102317</name>
</gene>
<evidence type="ECO:0000256" key="5">
    <source>
        <dbReference type="ARBA" id="ARBA00022801"/>
    </source>
</evidence>
<dbReference type="GO" id="GO:0046872">
    <property type="term" value="F:metal ion binding"/>
    <property type="evidence" value="ECO:0007669"/>
    <property type="project" value="UniProtKB-KW"/>
</dbReference>
<evidence type="ECO:0000256" key="4">
    <source>
        <dbReference type="ARBA" id="ARBA00022723"/>
    </source>
</evidence>
<dbReference type="PANTHER" id="PTHR43690:SF17">
    <property type="entry name" value="PROTEIN YHJJ"/>
    <property type="match status" value="1"/>
</dbReference>
<feature type="chain" id="PRO_5012184854" evidence="10">
    <location>
        <begin position="25"/>
        <end position="491"/>
    </location>
</feature>
<feature type="signal peptide" evidence="10">
    <location>
        <begin position="1"/>
        <end position="24"/>
    </location>
</feature>
<dbReference type="Pfam" id="PF00675">
    <property type="entry name" value="Peptidase_M16"/>
    <property type="match status" value="1"/>
</dbReference>
<feature type="region of interest" description="Disordered" evidence="9">
    <location>
        <begin position="460"/>
        <end position="491"/>
    </location>
</feature>
<dbReference type="InterPro" id="IPR011249">
    <property type="entry name" value="Metalloenz_LuxS/M16"/>
</dbReference>
<keyword evidence="14" id="KW-1185">Reference proteome</keyword>
<keyword evidence="10" id="KW-0732">Signal</keyword>
<feature type="domain" description="Peptidase M16 N-terminal" evidence="11">
    <location>
        <begin position="56"/>
        <end position="200"/>
    </location>
</feature>
<keyword evidence="5" id="KW-0378">Hydrolase</keyword>
<dbReference type="Proteomes" id="UP000186098">
    <property type="component" value="Unassembled WGS sequence"/>
</dbReference>
<feature type="compositionally biased region" description="Basic and acidic residues" evidence="9">
    <location>
        <begin position="482"/>
        <end position="491"/>
    </location>
</feature>
<keyword evidence="6" id="KW-0862">Zinc</keyword>
<evidence type="ECO:0000256" key="8">
    <source>
        <dbReference type="RuleBase" id="RU004447"/>
    </source>
</evidence>
<dbReference type="InterPro" id="IPR050626">
    <property type="entry name" value="Peptidase_M16"/>
</dbReference>
<evidence type="ECO:0000256" key="9">
    <source>
        <dbReference type="SAM" id="MobiDB-lite"/>
    </source>
</evidence>
<dbReference type="PROSITE" id="PS00143">
    <property type="entry name" value="INSULINASE"/>
    <property type="match status" value="1"/>
</dbReference>
<dbReference type="Pfam" id="PF05193">
    <property type="entry name" value="Peptidase_M16_C"/>
    <property type="match status" value="1"/>
</dbReference>
<dbReference type="AlphaFoldDB" id="A0A1N7KYU4"/>
<evidence type="ECO:0000259" key="12">
    <source>
        <dbReference type="Pfam" id="PF05193"/>
    </source>
</evidence>
<keyword evidence="3 13" id="KW-0645">Protease</keyword>
<dbReference type="InterPro" id="IPR001431">
    <property type="entry name" value="Pept_M16_Zn_BS"/>
</dbReference>
<dbReference type="GO" id="GO:0006508">
    <property type="term" value="P:proteolysis"/>
    <property type="evidence" value="ECO:0007669"/>
    <property type="project" value="UniProtKB-KW"/>
</dbReference>
<comment type="similarity">
    <text evidence="2 8">Belongs to the peptidase M16 family.</text>
</comment>
<evidence type="ECO:0000256" key="6">
    <source>
        <dbReference type="ARBA" id="ARBA00022833"/>
    </source>
</evidence>
<evidence type="ECO:0000256" key="3">
    <source>
        <dbReference type="ARBA" id="ARBA00022670"/>
    </source>
</evidence>
<dbReference type="SUPFAM" id="SSF63411">
    <property type="entry name" value="LuxS/MPP-like metallohydrolase"/>
    <property type="match status" value="2"/>
</dbReference>
<feature type="domain" description="Peptidase M16 C-terminal" evidence="12">
    <location>
        <begin position="209"/>
        <end position="391"/>
    </location>
</feature>
<dbReference type="STRING" id="407234.SAMN05421795_102317"/>
<dbReference type="GO" id="GO:0004222">
    <property type="term" value="F:metalloendopeptidase activity"/>
    <property type="evidence" value="ECO:0007669"/>
    <property type="project" value="InterPro"/>
</dbReference>
<keyword evidence="7" id="KW-0482">Metalloprotease</keyword>
<evidence type="ECO:0000256" key="7">
    <source>
        <dbReference type="ARBA" id="ARBA00023049"/>
    </source>
</evidence>